<feature type="domain" description="N6 adenine-specific DNA methyltransferase N-terminal" evidence="2">
    <location>
        <begin position="24"/>
        <end position="160"/>
    </location>
</feature>
<dbReference type="InterPro" id="IPR029063">
    <property type="entry name" value="SAM-dependent_MTases_sf"/>
</dbReference>
<accession>A0A284VL01</accession>
<keyword evidence="1" id="KW-0680">Restriction system</keyword>
<evidence type="ECO:0000259" key="2">
    <source>
        <dbReference type="Pfam" id="PF12161"/>
    </source>
</evidence>
<dbReference type="GO" id="GO:0032259">
    <property type="term" value="P:methylation"/>
    <property type="evidence" value="ECO:0007669"/>
    <property type="project" value="UniProtKB-KW"/>
</dbReference>
<dbReference type="InterPro" id="IPR038333">
    <property type="entry name" value="T1MK-like_N_sf"/>
</dbReference>
<keyword evidence="3" id="KW-0489">Methyltransferase</keyword>
<keyword evidence="3" id="KW-0808">Transferase</keyword>
<reference evidence="4" key="1">
    <citation type="submission" date="2017-06" db="EMBL/GenBank/DDBJ databases">
        <authorList>
            <person name="Cremers G."/>
        </authorList>
    </citation>
    <scope>NUCLEOTIDE SEQUENCE [LARGE SCALE GENOMIC DNA]</scope>
</reference>
<dbReference type="Pfam" id="PF12161">
    <property type="entry name" value="HsdM_N"/>
    <property type="match status" value="1"/>
</dbReference>
<evidence type="ECO:0000313" key="3">
    <source>
        <dbReference type="EMBL" id="SNQ59867.1"/>
    </source>
</evidence>
<dbReference type="EMBL" id="FZMP01000046">
    <property type="protein sequence ID" value="SNQ59867.1"/>
    <property type="molecule type" value="Genomic_DNA"/>
</dbReference>
<dbReference type="GO" id="GO:0008168">
    <property type="term" value="F:methyltransferase activity"/>
    <property type="evidence" value="ECO:0007669"/>
    <property type="project" value="UniProtKB-KW"/>
</dbReference>
<dbReference type="InterPro" id="IPR022749">
    <property type="entry name" value="D12N6_MeTrfase_N"/>
</dbReference>
<dbReference type="RefSeq" id="WP_218837895.1">
    <property type="nucleotide sequence ID" value="NZ_FZMP01000046.1"/>
</dbReference>
<dbReference type="AlphaFoldDB" id="A0A284VL01"/>
<keyword evidence="4" id="KW-1185">Reference proteome</keyword>
<dbReference type="Proteomes" id="UP000218615">
    <property type="component" value="Unassembled WGS sequence"/>
</dbReference>
<name>A0A284VL01_9EURY</name>
<evidence type="ECO:0000313" key="4">
    <source>
        <dbReference type="Proteomes" id="UP000218615"/>
    </source>
</evidence>
<dbReference type="OrthoDB" id="45790at2157"/>
<evidence type="ECO:0000256" key="1">
    <source>
        <dbReference type="ARBA" id="ARBA00022747"/>
    </source>
</evidence>
<sequence>MKKYQPMPKNNNGRTVTDQSSMNAYIKSVCDIMRRDRTKGALEYIPELTWMMFLRILDEKEQEEELKCQAVGKSFTPSLKEPYRWRDWGNPYGKKRVKLQNSKMGDFLDFVNNELIPYLKPFQNKPSANIKQKLISQIFRNINQTKLASETNLLDVLDKIDHLTSKNIDETHQSRSRKSTKACS</sequence>
<proteinExistence type="predicted"/>
<dbReference type="GO" id="GO:0009307">
    <property type="term" value="P:DNA restriction-modification system"/>
    <property type="evidence" value="ECO:0007669"/>
    <property type="project" value="UniProtKB-KW"/>
</dbReference>
<dbReference type="STRING" id="1392998.ANME2D_02610"/>
<gene>
    <name evidence="3" type="ORF">MNV_140002</name>
</gene>
<dbReference type="Gene3D" id="1.20.1260.30">
    <property type="match status" value="1"/>
</dbReference>
<organism evidence="3 4">
    <name type="scientific">Candidatus Methanoperedens nitratireducens</name>
    <dbReference type="NCBI Taxonomy" id="1392998"/>
    <lineage>
        <taxon>Archaea</taxon>
        <taxon>Methanobacteriati</taxon>
        <taxon>Methanobacteriota</taxon>
        <taxon>Stenosarchaea group</taxon>
        <taxon>Methanomicrobia</taxon>
        <taxon>Methanosarcinales</taxon>
        <taxon>ANME-2 cluster</taxon>
        <taxon>Candidatus Methanoperedentaceae</taxon>
        <taxon>Candidatus Methanoperedens</taxon>
    </lineage>
</organism>
<protein>
    <submittedName>
        <fullName evidence="3">N-6 DNA methylase</fullName>
    </submittedName>
</protein>
<dbReference type="SUPFAM" id="SSF53335">
    <property type="entry name" value="S-adenosyl-L-methionine-dependent methyltransferases"/>
    <property type="match status" value="1"/>
</dbReference>